<keyword evidence="5" id="KW-1185">Reference proteome</keyword>
<accession>A0A8H4INL8</accession>
<dbReference type="SMART" id="SM00906">
    <property type="entry name" value="Fungal_trans"/>
    <property type="match status" value="1"/>
</dbReference>
<proteinExistence type="predicted"/>
<dbReference type="PANTHER" id="PTHR31001:SF87">
    <property type="entry name" value="COL-21"/>
    <property type="match status" value="1"/>
</dbReference>
<dbReference type="InterPro" id="IPR007219">
    <property type="entry name" value="XnlR_reg_dom"/>
</dbReference>
<evidence type="ECO:0000313" key="5">
    <source>
        <dbReference type="Proteomes" id="UP000572817"/>
    </source>
</evidence>
<dbReference type="GO" id="GO:0005634">
    <property type="term" value="C:nucleus"/>
    <property type="evidence" value="ECO:0007669"/>
    <property type="project" value="UniProtKB-SubCell"/>
</dbReference>
<dbReference type="GO" id="GO:0008270">
    <property type="term" value="F:zinc ion binding"/>
    <property type="evidence" value="ECO:0007669"/>
    <property type="project" value="InterPro"/>
</dbReference>
<evidence type="ECO:0000256" key="1">
    <source>
        <dbReference type="ARBA" id="ARBA00004123"/>
    </source>
</evidence>
<keyword evidence="2" id="KW-0539">Nucleus</keyword>
<evidence type="ECO:0000259" key="3">
    <source>
        <dbReference type="SMART" id="SM00906"/>
    </source>
</evidence>
<dbReference type="AlphaFoldDB" id="A0A8H4INL8"/>
<sequence>MGYSTLDGATALGDLKKLLEGDNFFRAATSNNNKTQYADEAEAKYMAFIKKIPARKILQELIDVYFVESNWAYPISERPFFNELFTKWVSLDPTTTRYTGLKGLTRDLQYFPALLFSMCAVALQLSPPTTRCLRELDVVNATARDRLSMKMTDIAMEIMNLLGRHDPTLSGVQTDFLRAVWLKNASRGTEAWHALSDAIRQAQEIGLHRQAEIQQSSCLEETLRQLWYDEHKRRIWVILFTWNSFMAFVLGRPRQINISDCDIRTPMDCNIPEDPSKKVPLATPVPGDDEMPSFFSSSLVQYELSRKVHEMREMFADKPYTKDYNVVWNFHKQVLSILENAQPLVRPMNPDTSFDSKYPILPKKREQIFSVANNMIMVLHRPHMSMHVESRKAAVQAALNNLDSQERFFRVSEPHHYKLFGLTFYTNDAAIFLSAVILMYPPKDEEVKKRINDALKKAISRLEIMSKSNPTASSGARVVRTCYDKVKDILKPEGAESTGTMSSTETAWSGTTIAENQPGALSYPTHIGNIPEFSTGLDETLALPDDDLTSLAFWDGNNTFDSSYWINEMNQIPDLAPEDDPNNESTWDSLLL</sequence>
<dbReference type="Pfam" id="PF04082">
    <property type="entry name" value="Fungal_trans"/>
    <property type="match status" value="1"/>
</dbReference>
<dbReference type="GO" id="GO:0006351">
    <property type="term" value="P:DNA-templated transcription"/>
    <property type="evidence" value="ECO:0007669"/>
    <property type="project" value="InterPro"/>
</dbReference>
<protein>
    <recommendedName>
        <fullName evidence="3">Xylanolytic transcriptional activator regulatory domain-containing protein</fullName>
    </recommendedName>
</protein>
<dbReference type="OrthoDB" id="5344325at2759"/>
<dbReference type="Proteomes" id="UP000572817">
    <property type="component" value="Unassembled WGS sequence"/>
</dbReference>
<reference evidence="4" key="1">
    <citation type="submission" date="2020-04" db="EMBL/GenBank/DDBJ databases">
        <title>Genome Assembly and Annotation of Botryosphaeria dothidea sdau 11-99, a Latent Pathogen of Apple Fruit Ring Rot in China.</title>
        <authorList>
            <person name="Yu C."/>
            <person name="Diao Y."/>
            <person name="Lu Q."/>
            <person name="Zhao J."/>
            <person name="Cui S."/>
            <person name="Peng C."/>
            <person name="He B."/>
            <person name="Liu H."/>
        </authorList>
    </citation>
    <scope>NUCLEOTIDE SEQUENCE [LARGE SCALE GENOMIC DNA]</scope>
    <source>
        <strain evidence="4">Sdau11-99</strain>
    </source>
</reference>
<dbReference type="GO" id="GO:0003677">
    <property type="term" value="F:DNA binding"/>
    <property type="evidence" value="ECO:0007669"/>
    <property type="project" value="InterPro"/>
</dbReference>
<evidence type="ECO:0000313" key="4">
    <source>
        <dbReference type="EMBL" id="KAF4304472.1"/>
    </source>
</evidence>
<organism evidence="4 5">
    <name type="scientific">Botryosphaeria dothidea</name>
    <dbReference type="NCBI Taxonomy" id="55169"/>
    <lineage>
        <taxon>Eukaryota</taxon>
        <taxon>Fungi</taxon>
        <taxon>Dikarya</taxon>
        <taxon>Ascomycota</taxon>
        <taxon>Pezizomycotina</taxon>
        <taxon>Dothideomycetes</taxon>
        <taxon>Dothideomycetes incertae sedis</taxon>
        <taxon>Botryosphaeriales</taxon>
        <taxon>Botryosphaeriaceae</taxon>
        <taxon>Botryosphaeria</taxon>
    </lineage>
</organism>
<dbReference type="PANTHER" id="PTHR31001">
    <property type="entry name" value="UNCHARACTERIZED TRANSCRIPTIONAL REGULATORY PROTEIN"/>
    <property type="match status" value="1"/>
</dbReference>
<evidence type="ECO:0000256" key="2">
    <source>
        <dbReference type="ARBA" id="ARBA00023242"/>
    </source>
</evidence>
<comment type="caution">
    <text evidence="4">The sequence shown here is derived from an EMBL/GenBank/DDBJ whole genome shotgun (WGS) entry which is preliminary data.</text>
</comment>
<dbReference type="InterPro" id="IPR050613">
    <property type="entry name" value="Sec_Metabolite_Reg"/>
</dbReference>
<dbReference type="EMBL" id="WWBZ02000051">
    <property type="protein sequence ID" value="KAF4304472.1"/>
    <property type="molecule type" value="Genomic_DNA"/>
</dbReference>
<feature type="domain" description="Xylanolytic transcriptional activator regulatory" evidence="3">
    <location>
        <begin position="191"/>
        <end position="274"/>
    </location>
</feature>
<dbReference type="CDD" id="cd12148">
    <property type="entry name" value="fungal_TF_MHR"/>
    <property type="match status" value="1"/>
</dbReference>
<comment type="subcellular location">
    <subcellularLocation>
        <location evidence="1">Nucleus</location>
    </subcellularLocation>
</comment>
<name>A0A8H4INL8_9PEZI</name>
<gene>
    <name evidence="4" type="ORF">GTA08_BOTSDO07746</name>
</gene>